<comment type="similarity">
    <text evidence="1">Belongs to the SIS family. PHI subfamily.</text>
</comment>
<dbReference type="AlphaFoldDB" id="I8TY12"/>
<evidence type="ECO:0000256" key="1">
    <source>
        <dbReference type="ARBA" id="ARBA00009235"/>
    </source>
</evidence>
<dbReference type="InterPro" id="IPR017552">
    <property type="entry name" value="PHI/rmpB"/>
</dbReference>
<dbReference type="STRING" id="1192197.JBW_00829"/>
<evidence type="ECO:0000313" key="4">
    <source>
        <dbReference type="Proteomes" id="UP000005361"/>
    </source>
</evidence>
<dbReference type="Proteomes" id="UP000005361">
    <property type="component" value="Chromosome"/>
</dbReference>
<dbReference type="GO" id="GO:0043800">
    <property type="term" value="F:6-phospho-3-hexuloisomerase activity"/>
    <property type="evidence" value="ECO:0007669"/>
    <property type="project" value="UniProtKB-EC"/>
</dbReference>
<dbReference type="HOGENOM" id="CLU_094236_1_1_9"/>
<dbReference type="EMBL" id="CP010978">
    <property type="protein sequence ID" value="AJQ26181.1"/>
    <property type="molecule type" value="Genomic_DNA"/>
</dbReference>
<dbReference type="SUPFAM" id="SSF53697">
    <property type="entry name" value="SIS domain"/>
    <property type="match status" value="1"/>
</dbReference>
<gene>
    <name evidence="3" type="ORF">JBW_00829</name>
</gene>
<proteinExistence type="inferred from homology"/>
<dbReference type="GO" id="GO:0097367">
    <property type="term" value="F:carbohydrate derivative binding"/>
    <property type="evidence" value="ECO:0007669"/>
    <property type="project" value="InterPro"/>
</dbReference>
<feature type="domain" description="SIS" evidence="2">
    <location>
        <begin position="28"/>
        <end position="172"/>
    </location>
</feature>
<dbReference type="RefSeq" id="WP_007957579.1">
    <property type="nucleotide sequence ID" value="NZ_CP010978.1"/>
</dbReference>
<dbReference type="OrthoDB" id="9797832at2"/>
<dbReference type="NCBIfam" id="TIGR03127">
    <property type="entry name" value="RuMP_HxlB"/>
    <property type="match status" value="1"/>
</dbReference>
<dbReference type="PROSITE" id="PS51464">
    <property type="entry name" value="SIS"/>
    <property type="match status" value="1"/>
</dbReference>
<dbReference type="InterPro" id="IPR001347">
    <property type="entry name" value="SIS_dom"/>
</dbReference>
<protein>
    <submittedName>
        <fullName evidence="3">6-phospho 3-hexuloisomerase</fullName>
        <ecNumber evidence="3">5.3.1.27</ecNumber>
    </submittedName>
</protein>
<dbReference type="CDD" id="cd05005">
    <property type="entry name" value="SIS_PHI"/>
    <property type="match status" value="1"/>
</dbReference>
<name>I8TY12_9FIRM</name>
<accession>I8TY12</accession>
<sequence length="185" mass="20148">MKSIYLSEIIHELAAYSEKVKEADLQEMLAAIHKADIIFVAGAGRSGFVARAFANRLMHLGFHVYFVGEPTTTCIEENDLLILLSGSGNTASLVSMAEKAKSLKAHLATITIFPENKIGALADTIIALPGTSMKSQDGSQLTSIQMSGSLFEQLAWLVCDTLVLMLMNDTKQTSEDLFKRHANLE</sequence>
<dbReference type="KEGG" id="pft:JBW_00829"/>
<keyword evidence="3" id="KW-0413">Isomerase</keyword>
<dbReference type="PANTHER" id="PTHR43443">
    <property type="entry name" value="3-HEXULOSE-6-PHOSPHATE ISOMERASE"/>
    <property type="match status" value="1"/>
</dbReference>
<evidence type="ECO:0000259" key="2">
    <source>
        <dbReference type="PROSITE" id="PS51464"/>
    </source>
</evidence>
<dbReference type="Gene3D" id="3.40.50.10490">
    <property type="entry name" value="Glucose-6-phosphate isomerase like protein, domain 1"/>
    <property type="match status" value="1"/>
</dbReference>
<dbReference type="GO" id="GO:1901135">
    <property type="term" value="P:carbohydrate derivative metabolic process"/>
    <property type="evidence" value="ECO:0007669"/>
    <property type="project" value="InterPro"/>
</dbReference>
<reference evidence="4" key="2">
    <citation type="submission" date="2015-02" db="EMBL/GenBank/DDBJ databases">
        <title>Complete Genome Sequence of Pelosinus fermentans JBW45.</title>
        <authorList>
            <person name="De Leon K.B."/>
            <person name="Utturkar S.M."/>
            <person name="Camilleri L.B."/>
            <person name="Arkin A.P."/>
            <person name="Fields M.W."/>
            <person name="Brown S.D."/>
            <person name="Wall J.D."/>
        </authorList>
    </citation>
    <scope>NUCLEOTIDE SEQUENCE [LARGE SCALE GENOMIC DNA]</scope>
    <source>
        <strain evidence="4">JBW45</strain>
    </source>
</reference>
<dbReference type="PANTHER" id="PTHR43443:SF1">
    <property type="entry name" value="3-HEXULOSE-6-PHOSPHATE ISOMERASE"/>
    <property type="match status" value="1"/>
</dbReference>
<reference evidence="3 4" key="1">
    <citation type="journal article" date="2015" name="Genome Announc.">
        <title>Complete Genome Sequence of Pelosinus fermentans JBW45, a Member of a Remarkably Competitive Group of Negativicutes in the Firmicutes Phylum.</title>
        <authorList>
            <person name="De Leon K.B."/>
            <person name="Utturkar S.M."/>
            <person name="Camilleri L.B."/>
            <person name="Elias D.A."/>
            <person name="Arkin A.P."/>
            <person name="Fields M.W."/>
            <person name="Brown S.D."/>
            <person name="Wall J.D."/>
        </authorList>
    </citation>
    <scope>NUCLEOTIDE SEQUENCE [LARGE SCALE GENOMIC DNA]</scope>
    <source>
        <strain evidence="3 4">JBW45</strain>
    </source>
</reference>
<organism evidence="3 4">
    <name type="scientific">Pelosinus fermentans JBW45</name>
    <dbReference type="NCBI Taxonomy" id="1192197"/>
    <lineage>
        <taxon>Bacteria</taxon>
        <taxon>Bacillati</taxon>
        <taxon>Bacillota</taxon>
        <taxon>Negativicutes</taxon>
        <taxon>Selenomonadales</taxon>
        <taxon>Sporomusaceae</taxon>
        <taxon>Pelosinus</taxon>
    </lineage>
</organism>
<dbReference type="EC" id="5.3.1.27" evidence="3"/>
<evidence type="ECO:0000313" key="3">
    <source>
        <dbReference type="EMBL" id="AJQ26181.1"/>
    </source>
</evidence>
<dbReference type="Pfam" id="PF01380">
    <property type="entry name" value="SIS"/>
    <property type="match status" value="1"/>
</dbReference>
<dbReference type="InterPro" id="IPR046348">
    <property type="entry name" value="SIS_dom_sf"/>
</dbReference>